<dbReference type="SUPFAM" id="SSF46894">
    <property type="entry name" value="C-terminal effector domain of the bipartite response regulators"/>
    <property type="match status" value="1"/>
</dbReference>
<name>A0ABP9PAX8_9ACTN</name>
<dbReference type="PROSITE" id="PS50043">
    <property type="entry name" value="HTH_LUXR_2"/>
    <property type="match status" value="1"/>
</dbReference>
<keyword evidence="2" id="KW-0238">DNA-binding</keyword>
<keyword evidence="3" id="KW-0804">Transcription</keyword>
<dbReference type="InterPro" id="IPR000792">
    <property type="entry name" value="Tscrpt_reg_LuxR_C"/>
</dbReference>
<reference evidence="6" key="1">
    <citation type="journal article" date="2019" name="Int. J. Syst. Evol. Microbiol.">
        <title>The Global Catalogue of Microorganisms (GCM) 10K type strain sequencing project: providing services to taxonomists for standard genome sequencing and annotation.</title>
        <authorList>
            <consortium name="The Broad Institute Genomics Platform"/>
            <consortium name="The Broad Institute Genome Sequencing Center for Infectious Disease"/>
            <person name="Wu L."/>
            <person name="Ma J."/>
        </authorList>
    </citation>
    <scope>NUCLEOTIDE SEQUENCE [LARGE SCALE GENOMIC DNA]</scope>
    <source>
        <strain evidence="6">JCM 18459</strain>
    </source>
</reference>
<evidence type="ECO:0000256" key="3">
    <source>
        <dbReference type="ARBA" id="ARBA00023163"/>
    </source>
</evidence>
<evidence type="ECO:0000259" key="4">
    <source>
        <dbReference type="PROSITE" id="PS50043"/>
    </source>
</evidence>
<feature type="domain" description="HTH luxR-type" evidence="4">
    <location>
        <begin position="268"/>
        <end position="333"/>
    </location>
</feature>
<keyword evidence="1" id="KW-0805">Transcription regulation</keyword>
<evidence type="ECO:0000313" key="5">
    <source>
        <dbReference type="EMBL" id="GAA5142105.1"/>
    </source>
</evidence>
<dbReference type="InterPro" id="IPR016032">
    <property type="entry name" value="Sig_transdc_resp-reg_C-effctor"/>
</dbReference>
<dbReference type="CDD" id="cd06170">
    <property type="entry name" value="LuxR_C_like"/>
    <property type="match status" value="1"/>
</dbReference>
<gene>
    <name evidence="5" type="ORF">GCM10023340_05030</name>
</gene>
<dbReference type="Gene3D" id="1.10.10.10">
    <property type="entry name" value="Winged helix-like DNA-binding domain superfamily/Winged helix DNA-binding domain"/>
    <property type="match status" value="1"/>
</dbReference>
<sequence>MPVVPLFAPVAAAPTAAGDPVGDPVGDLRDARSRLRRGRVRDALALAETMRAAGGCGDPAIDEGVVALVVECHLAQGELARARAGGTVLAAMAGPGRGTAHGLWARAELTAAHGDDERARQLYTRVGSMVGDDLELPWRCGSALSALRLGLGSEAADLAREQLDVAMRRGAPDQIALALRLRAITESDGLQEQRLREALSLLGAGLADRLRAQVVTDLAGLLLITDHRTEAVALLREAEAYAAHESLRPLLARVVRLLGLLGEAPRRRAETLAVLTPGERRVTALVVQGMSNREVAERLEISVKAVEGHLSKIYRKFGLGSRTGLVAEVARMQAADPTLLAPPRDESV</sequence>
<proteinExistence type="predicted"/>
<dbReference type="RefSeq" id="WP_345454206.1">
    <property type="nucleotide sequence ID" value="NZ_BAABKG010000001.1"/>
</dbReference>
<evidence type="ECO:0000256" key="2">
    <source>
        <dbReference type="ARBA" id="ARBA00023125"/>
    </source>
</evidence>
<dbReference type="PANTHER" id="PTHR44688:SF16">
    <property type="entry name" value="DNA-BINDING TRANSCRIPTIONAL ACTIVATOR DEVR_DOSR"/>
    <property type="match status" value="1"/>
</dbReference>
<protein>
    <recommendedName>
        <fullName evidence="4">HTH luxR-type domain-containing protein</fullName>
    </recommendedName>
</protein>
<dbReference type="PRINTS" id="PR00038">
    <property type="entry name" value="HTHLUXR"/>
</dbReference>
<dbReference type="Proteomes" id="UP001500221">
    <property type="component" value="Unassembled WGS sequence"/>
</dbReference>
<dbReference type="SMART" id="SM00421">
    <property type="entry name" value="HTH_LUXR"/>
    <property type="match status" value="1"/>
</dbReference>
<accession>A0ABP9PAX8</accession>
<evidence type="ECO:0000313" key="6">
    <source>
        <dbReference type="Proteomes" id="UP001500221"/>
    </source>
</evidence>
<dbReference type="PANTHER" id="PTHR44688">
    <property type="entry name" value="DNA-BINDING TRANSCRIPTIONAL ACTIVATOR DEVR_DOSR"/>
    <property type="match status" value="1"/>
</dbReference>
<keyword evidence="6" id="KW-1185">Reference proteome</keyword>
<evidence type="ECO:0000256" key="1">
    <source>
        <dbReference type="ARBA" id="ARBA00023015"/>
    </source>
</evidence>
<dbReference type="InterPro" id="IPR036388">
    <property type="entry name" value="WH-like_DNA-bd_sf"/>
</dbReference>
<dbReference type="Pfam" id="PF00196">
    <property type="entry name" value="GerE"/>
    <property type="match status" value="1"/>
</dbReference>
<comment type="caution">
    <text evidence="5">The sequence shown here is derived from an EMBL/GenBank/DDBJ whole genome shotgun (WGS) entry which is preliminary data.</text>
</comment>
<dbReference type="EMBL" id="BAABKG010000001">
    <property type="protein sequence ID" value="GAA5142105.1"/>
    <property type="molecule type" value="Genomic_DNA"/>
</dbReference>
<organism evidence="5 6">
    <name type="scientific">Nocardioides marinquilinus</name>
    <dbReference type="NCBI Taxonomy" id="1210400"/>
    <lineage>
        <taxon>Bacteria</taxon>
        <taxon>Bacillati</taxon>
        <taxon>Actinomycetota</taxon>
        <taxon>Actinomycetes</taxon>
        <taxon>Propionibacteriales</taxon>
        <taxon>Nocardioidaceae</taxon>
        <taxon>Nocardioides</taxon>
    </lineage>
</organism>